<protein>
    <submittedName>
        <fullName evidence="1">Uncharacterized protein</fullName>
    </submittedName>
</protein>
<name>A0A2H3CFN8_ARMGA</name>
<proteinExistence type="predicted"/>
<accession>A0A2H3CFN8</accession>
<sequence>MRCSQRQGFFAVCDVALFVNNGAENIGCSLNRDRLPVRLLLLLLAVVMDDFDTLLSGSTLCLAYAKFPVFYFFLSCLHISQCRSISFKGAVCPAVSRSDPG</sequence>
<dbReference type="AlphaFoldDB" id="A0A2H3CFN8"/>
<dbReference type="Proteomes" id="UP000217790">
    <property type="component" value="Unassembled WGS sequence"/>
</dbReference>
<evidence type="ECO:0000313" key="1">
    <source>
        <dbReference type="EMBL" id="PBK80670.1"/>
    </source>
</evidence>
<reference evidence="2" key="1">
    <citation type="journal article" date="2017" name="Nat. Ecol. Evol.">
        <title>Genome expansion and lineage-specific genetic innovations in the forest pathogenic fungi Armillaria.</title>
        <authorList>
            <person name="Sipos G."/>
            <person name="Prasanna A.N."/>
            <person name="Walter M.C."/>
            <person name="O'Connor E."/>
            <person name="Balint B."/>
            <person name="Krizsan K."/>
            <person name="Kiss B."/>
            <person name="Hess J."/>
            <person name="Varga T."/>
            <person name="Slot J."/>
            <person name="Riley R."/>
            <person name="Boka B."/>
            <person name="Rigling D."/>
            <person name="Barry K."/>
            <person name="Lee J."/>
            <person name="Mihaltcheva S."/>
            <person name="LaButti K."/>
            <person name="Lipzen A."/>
            <person name="Waldron R."/>
            <person name="Moloney N.M."/>
            <person name="Sperisen C."/>
            <person name="Kredics L."/>
            <person name="Vagvoelgyi C."/>
            <person name="Patrignani A."/>
            <person name="Fitzpatrick D."/>
            <person name="Nagy I."/>
            <person name="Doyle S."/>
            <person name="Anderson J.B."/>
            <person name="Grigoriev I.V."/>
            <person name="Gueldener U."/>
            <person name="Muensterkoetter M."/>
            <person name="Nagy L.G."/>
        </authorList>
    </citation>
    <scope>NUCLEOTIDE SEQUENCE [LARGE SCALE GENOMIC DNA]</scope>
    <source>
        <strain evidence="2">Ar21-2</strain>
    </source>
</reference>
<keyword evidence="2" id="KW-1185">Reference proteome</keyword>
<dbReference type="InParanoid" id="A0A2H3CFN8"/>
<organism evidence="1 2">
    <name type="scientific">Armillaria gallica</name>
    <name type="common">Bulbous honey fungus</name>
    <name type="synonym">Armillaria bulbosa</name>
    <dbReference type="NCBI Taxonomy" id="47427"/>
    <lineage>
        <taxon>Eukaryota</taxon>
        <taxon>Fungi</taxon>
        <taxon>Dikarya</taxon>
        <taxon>Basidiomycota</taxon>
        <taxon>Agaricomycotina</taxon>
        <taxon>Agaricomycetes</taxon>
        <taxon>Agaricomycetidae</taxon>
        <taxon>Agaricales</taxon>
        <taxon>Marasmiineae</taxon>
        <taxon>Physalacriaceae</taxon>
        <taxon>Armillaria</taxon>
    </lineage>
</organism>
<dbReference type="EMBL" id="KZ293742">
    <property type="protein sequence ID" value="PBK80670.1"/>
    <property type="molecule type" value="Genomic_DNA"/>
</dbReference>
<evidence type="ECO:0000313" key="2">
    <source>
        <dbReference type="Proteomes" id="UP000217790"/>
    </source>
</evidence>
<gene>
    <name evidence="1" type="ORF">ARMGADRAFT_827963</name>
</gene>